<dbReference type="AlphaFoldDB" id="A0A7C6EHL6"/>
<gene>
    <name evidence="1" type="ORF">ENP86_04860</name>
    <name evidence="2" type="ORF">ENV70_07230</name>
</gene>
<dbReference type="EMBL" id="DSKY01000014">
    <property type="protein sequence ID" value="HDY58866.1"/>
    <property type="molecule type" value="Genomic_DNA"/>
</dbReference>
<name>A0A7C6EHL6_UNCW3</name>
<organism evidence="2">
    <name type="scientific">candidate division WOR-3 bacterium</name>
    <dbReference type="NCBI Taxonomy" id="2052148"/>
    <lineage>
        <taxon>Bacteria</taxon>
        <taxon>Bacteria division WOR-3</taxon>
    </lineage>
</organism>
<protein>
    <submittedName>
        <fullName evidence="2">Uncharacterized protein</fullName>
    </submittedName>
</protein>
<evidence type="ECO:0000313" key="1">
    <source>
        <dbReference type="EMBL" id="HDY58866.1"/>
    </source>
</evidence>
<dbReference type="InterPro" id="IPR054251">
    <property type="entry name" value="DUF6982"/>
</dbReference>
<accession>A0A7C6EHL6</accession>
<sequence>MPNKVVVHYLDHRIERGYTSDFKPDKTLFHLVVKEGEKEKSIPIKIANLKAVFFVKELMGKSRTRPVKKKTFEDIENKNLVGRKVKVEFMDGEVLYGLTMGYSPQRQGFFFTPIDPESNNERIFAVLSAVKDITFYD</sequence>
<dbReference type="EMBL" id="DTHJ01000145">
    <property type="protein sequence ID" value="HHS63380.1"/>
    <property type="molecule type" value="Genomic_DNA"/>
</dbReference>
<proteinExistence type="predicted"/>
<comment type="caution">
    <text evidence="2">The sequence shown here is derived from an EMBL/GenBank/DDBJ whole genome shotgun (WGS) entry which is preliminary data.</text>
</comment>
<dbReference type="Pfam" id="PF22478">
    <property type="entry name" value="DUF6982"/>
    <property type="match status" value="1"/>
</dbReference>
<reference evidence="2" key="1">
    <citation type="journal article" date="2020" name="mSystems">
        <title>Genome- and Community-Level Interaction Insights into Carbon Utilization and Element Cycling Functions of Hydrothermarchaeota in Hydrothermal Sediment.</title>
        <authorList>
            <person name="Zhou Z."/>
            <person name="Liu Y."/>
            <person name="Xu W."/>
            <person name="Pan J."/>
            <person name="Luo Z.H."/>
            <person name="Li M."/>
        </authorList>
    </citation>
    <scope>NUCLEOTIDE SEQUENCE [LARGE SCALE GENOMIC DNA]</scope>
    <source>
        <strain evidence="1">SpSt-258</strain>
        <strain evidence="2">SpSt-783</strain>
    </source>
</reference>
<evidence type="ECO:0000313" key="2">
    <source>
        <dbReference type="EMBL" id="HHS63380.1"/>
    </source>
</evidence>